<name>A0A2K3MK47_TRIPR</name>
<proteinExistence type="predicted"/>
<reference evidence="1 2" key="2">
    <citation type="journal article" date="2017" name="Front. Plant Sci.">
        <title>Gene Classification and Mining of Molecular Markers Useful in Red Clover (Trifolium pratense) Breeding.</title>
        <authorList>
            <person name="Istvanek J."/>
            <person name="Dluhosova J."/>
            <person name="Dluhos P."/>
            <person name="Patkova L."/>
            <person name="Nedelnik J."/>
            <person name="Repkova J."/>
        </authorList>
    </citation>
    <scope>NUCLEOTIDE SEQUENCE [LARGE SCALE GENOMIC DNA]</scope>
    <source>
        <strain evidence="2">cv. Tatra</strain>
        <tissue evidence="1">Young leaves</tissue>
    </source>
</reference>
<dbReference type="AlphaFoldDB" id="A0A2K3MK47"/>
<evidence type="ECO:0000313" key="2">
    <source>
        <dbReference type="Proteomes" id="UP000236291"/>
    </source>
</evidence>
<dbReference type="EMBL" id="ASHM01065152">
    <property type="protein sequence ID" value="PNX91136.1"/>
    <property type="molecule type" value="Genomic_DNA"/>
</dbReference>
<gene>
    <name evidence="1" type="ORF">L195_g047265</name>
</gene>
<comment type="caution">
    <text evidence="1">The sequence shown here is derived from an EMBL/GenBank/DDBJ whole genome shotgun (WGS) entry which is preliminary data.</text>
</comment>
<reference evidence="1 2" key="1">
    <citation type="journal article" date="2014" name="Am. J. Bot.">
        <title>Genome assembly and annotation for red clover (Trifolium pratense; Fabaceae).</title>
        <authorList>
            <person name="Istvanek J."/>
            <person name="Jaros M."/>
            <person name="Krenek A."/>
            <person name="Repkova J."/>
        </authorList>
    </citation>
    <scope>NUCLEOTIDE SEQUENCE [LARGE SCALE GENOMIC DNA]</scope>
    <source>
        <strain evidence="2">cv. Tatra</strain>
        <tissue evidence="1">Young leaves</tissue>
    </source>
</reference>
<accession>A0A2K3MK47</accession>
<sequence length="56" mass="6391">VVLQHVHNARTELEAMDMVVQNVEFNPKVNTSFHMALQNVTDEVMHEQHFSANSSV</sequence>
<organism evidence="1 2">
    <name type="scientific">Trifolium pratense</name>
    <name type="common">Red clover</name>
    <dbReference type="NCBI Taxonomy" id="57577"/>
    <lineage>
        <taxon>Eukaryota</taxon>
        <taxon>Viridiplantae</taxon>
        <taxon>Streptophyta</taxon>
        <taxon>Embryophyta</taxon>
        <taxon>Tracheophyta</taxon>
        <taxon>Spermatophyta</taxon>
        <taxon>Magnoliopsida</taxon>
        <taxon>eudicotyledons</taxon>
        <taxon>Gunneridae</taxon>
        <taxon>Pentapetalae</taxon>
        <taxon>rosids</taxon>
        <taxon>fabids</taxon>
        <taxon>Fabales</taxon>
        <taxon>Fabaceae</taxon>
        <taxon>Papilionoideae</taxon>
        <taxon>50 kb inversion clade</taxon>
        <taxon>NPAAA clade</taxon>
        <taxon>Hologalegina</taxon>
        <taxon>IRL clade</taxon>
        <taxon>Trifolieae</taxon>
        <taxon>Trifolium</taxon>
    </lineage>
</organism>
<protein>
    <submittedName>
        <fullName evidence="1">Uncharacterized protein</fullName>
    </submittedName>
</protein>
<dbReference type="Proteomes" id="UP000236291">
    <property type="component" value="Unassembled WGS sequence"/>
</dbReference>
<feature type="non-terminal residue" evidence="1">
    <location>
        <position position="1"/>
    </location>
</feature>
<evidence type="ECO:0000313" key="1">
    <source>
        <dbReference type="EMBL" id="PNX91136.1"/>
    </source>
</evidence>